<gene>
    <name evidence="5" type="primary">yobV</name>
    <name evidence="5" type="ORF">HC660_19770</name>
</gene>
<dbReference type="PANTHER" id="PTHR34580:SF8">
    <property type="entry name" value="WYL DOMAIN-CONTAINING PROTEIN"/>
    <property type="match status" value="1"/>
</dbReference>
<feature type="chain" id="PRO_5045580218" evidence="3">
    <location>
        <begin position="25"/>
        <end position="315"/>
    </location>
</feature>
<evidence type="ECO:0000256" key="2">
    <source>
        <dbReference type="ARBA" id="ARBA00023163"/>
    </source>
</evidence>
<dbReference type="InterPro" id="IPR057727">
    <property type="entry name" value="WCX_dom"/>
</dbReference>
<sequence>MRKMKLERMLAMVMLLISKKQVQAADLADLFEVSVRTIYRDIDTISRAGIPIVTSQGAGGGISVMETYRLEREWLKEEELFAIASALQSISSMYEPASHSAAYQKIKHLIPDQAAEAFKRETEKWFIDMTAWGQTEDQKALRENISDAIDRSSTISFTYTNANGETLLRETEPYTLVCKAGRWYLYAYCLVRNDFRFFKLSRIKDMTILHQSFMRKDIQLETLPWDVNWYRKDRLTELVILVQPGARQRISEWFGHDSLQFDENEACRAVISLPEDQWLIGFLLQFGKDIEVLEPLHIREKVKETIFHMQKIYET</sequence>
<dbReference type="InterPro" id="IPR001034">
    <property type="entry name" value="DeoR_HTH"/>
</dbReference>
<keyword evidence="3" id="KW-0732">Signal</keyword>
<feature type="domain" description="HTH deoR-type" evidence="4">
    <location>
        <begin position="5"/>
        <end position="60"/>
    </location>
</feature>
<dbReference type="Pfam" id="PF08279">
    <property type="entry name" value="HTH_11"/>
    <property type="match status" value="1"/>
</dbReference>
<evidence type="ECO:0000256" key="1">
    <source>
        <dbReference type="ARBA" id="ARBA00023015"/>
    </source>
</evidence>
<accession>A0ABX6LX36</accession>
<dbReference type="InterPro" id="IPR036388">
    <property type="entry name" value="WH-like_DNA-bd_sf"/>
</dbReference>
<dbReference type="InterPro" id="IPR013196">
    <property type="entry name" value="HTH_11"/>
</dbReference>
<dbReference type="SUPFAM" id="SSF46785">
    <property type="entry name" value="Winged helix' DNA-binding domain"/>
    <property type="match status" value="1"/>
</dbReference>
<dbReference type="InterPro" id="IPR026881">
    <property type="entry name" value="WYL_dom"/>
</dbReference>
<dbReference type="EMBL" id="CP051464">
    <property type="protein sequence ID" value="QJC96452.1"/>
    <property type="molecule type" value="Genomic_DNA"/>
</dbReference>
<dbReference type="PROSITE" id="PS52050">
    <property type="entry name" value="WYL"/>
    <property type="match status" value="1"/>
</dbReference>
<evidence type="ECO:0000313" key="6">
    <source>
        <dbReference type="Proteomes" id="UP000501048"/>
    </source>
</evidence>
<evidence type="ECO:0000259" key="4">
    <source>
        <dbReference type="PROSITE" id="PS51000"/>
    </source>
</evidence>
<keyword evidence="1" id="KW-0805">Transcription regulation</keyword>
<keyword evidence="2" id="KW-0804">Transcription</keyword>
<dbReference type="PIRSF" id="PIRSF016838">
    <property type="entry name" value="PafC"/>
    <property type="match status" value="1"/>
</dbReference>
<dbReference type="PROSITE" id="PS51000">
    <property type="entry name" value="HTH_DEOR_2"/>
    <property type="match status" value="1"/>
</dbReference>
<organism evidence="5 6">
    <name type="scientific">Bacillus mojavensis</name>
    <dbReference type="NCBI Taxonomy" id="72360"/>
    <lineage>
        <taxon>Bacteria</taxon>
        <taxon>Bacillati</taxon>
        <taxon>Bacillota</taxon>
        <taxon>Bacilli</taxon>
        <taxon>Bacillales</taxon>
        <taxon>Bacillaceae</taxon>
        <taxon>Bacillus</taxon>
    </lineage>
</organism>
<keyword evidence="6" id="KW-1185">Reference proteome</keyword>
<dbReference type="Gene3D" id="1.10.10.10">
    <property type="entry name" value="Winged helix-like DNA-binding domain superfamily/Winged helix DNA-binding domain"/>
    <property type="match status" value="1"/>
</dbReference>
<dbReference type="InterPro" id="IPR028349">
    <property type="entry name" value="PafC-like"/>
</dbReference>
<name>A0ABX6LX36_BACMO</name>
<proteinExistence type="predicted"/>
<reference evidence="5 6" key="1">
    <citation type="submission" date="2020-04" db="EMBL/GenBank/DDBJ databases">
        <title>Plant growth promoting and environmental Bacillus: genomic and epigenetic comparison.</title>
        <authorList>
            <person name="Reva O.N."/>
            <person name="Lutz S."/>
            <person name="Ahrens C.H."/>
        </authorList>
    </citation>
    <scope>NUCLEOTIDE SEQUENCE [LARGE SCALE GENOMIC DNA]</scope>
    <source>
        <strain evidence="5 6">UCMB5075</strain>
    </source>
</reference>
<evidence type="ECO:0000313" key="5">
    <source>
        <dbReference type="EMBL" id="QJC96452.1"/>
    </source>
</evidence>
<dbReference type="PANTHER" id="PTHR34580">
    <property type="match status" value="1"/>
</dbReference>
<dbReference type="InterPro" id="IPR036390">
    <property type="entry name" value="WH_DNA-bd_sf"/>
</dbReference>
<protein>
    <submittedName>
        <fullName evidence="5">Transcriptional regulator, DeoR family</fullName>
    </submittedName>
</protein>
<dbReference type="InterPro" id="IPR051534">
    <property type="entry name" value="CBASS_pafABC_assoc_protein"/>
</dbReference>
<feature type="signal peptide" evidence="3">
    <location>
        <begin position="1"/>
        <end position="24"/>
    </location>
</feature>
<dbReference type="Pfam" id="PF13280">
    <property type="entry name" value="WYL"/>
    <property type="match status" value="1"/>
</dbReference>
<evidence type="ECO:0000256" key="3">
    <source>
        <dbReference type="SAM" id="SignalP"/>
    </source>
</evidence>
<dbReference type="Proteomes" id="UP000501048">
    <property type="component" value="Chromosome"/>
</dbReference>
<dbReference type="Pfam" id="PF25583">
    <property type="entry name" value="WCX"/>
    <property type="match status" value="1"/>
</dbReference>